<gene>
    <name evidence="2" type="ORF">HMPREF9088_1267</name>
</gene>
<accession>E6LFX7</accession>
<keyword evidence="3" id="KW-1185">Reference proteome</keyword>
<evidence type="ECO:0000256" key="1">
    <source>
        <dbReference type="SAM" id="Phobius"/>
    </source>
</evidence>
<keyword evidence="1" id="KW-0472">Membrane</keyword>
<evidence type="ECO:0000313" key="3">
    <source>
        <dbReference type="Proteomes" id="UP000010296"/>
    </source>
</evidence>
<sequence>MDEVKDKHMQNKIKGIVAQWLQKIQSLNRKQVVKSGIVLVIILFVIFIGIRLTRQMRVSIRQSQINEVATDAFQTTKKLTLIPYGELDEMVSKKAALSVLFVSPQAKNYQKIFQLINEKESELNRIIYVYPLVYDVQTTEMQYKLASSEATFVFFQKGVQKKQFTYASLKKPTSELIPEMNRLPMWNITDNETN</sequence>
<organism evidence="2 3">
    <name type="scientific">Enterococcus italicus (strain DSM 15952 / CCUG 50447 / LMG 22039 / TP 1.5)</name>
    <dbReference type="NCBI Taxonomy" id="888064"/>
    <lineage>
        <taxon>Bacteria</taxon>
        <taxon>Bacillati</taxon>
        <taxon>Bacillota</taxon>
        <taxon>Bacilli</taxon>
        <taxon>Lactobacillales</taxon>
        <taxon>Enterococcaceae</taxon>
        <taxon>Enterococcus</taxon>
    </lineage>
</organism>
<dbReference type="STRING" id="888064.HMPREF9088_1267"/>
<keyword evidence="1" id="KW-1133">Transmembrane helix</keyword>
<dbReference type="EMBL" id="AEPV01000044">
    <property type="protein sequence ID" value="EFU73879.1"/>
    <property type="molecule type" value="Genomic_DNA"/>
</dbReference>
<dbReference type="eggNOG" id="ENOG5033W8B">
    <property type="taxonomic scope" value="Bacteria"/>
</dbReference>
<dbReference type="PATRIC" id="fig|888064.11.peg.556"/>
<evidence type="ECO:0000313" key="2">
    <source>
        <dbReference type="EMBL" id="EFU73879.1"/>
    </source>
</evidence>
<dbReference type="AlphaFoldDB" id="E6LFX7"/>
<protein>
    <submittedName>
        <fullName evidence="2">Uncharacterized protein</fullName>
    </submittedName>
</protein>
<name>E6LFX7_ENTI1</name>
<comment type="caution">
    <text evidence="2">The sequence shown here is derived from an EMBL/GenBank/DDBJ whole genome shotgun (WGS) entry which is preliminary data.</text>
</comment>
<proteinExistence type="predicted"/>
<feature type="transmembrane region" description="Helical" evidence="1">
    <location>
        <begin position="32"/>
        <end position="52"/>
    </location>
</feature>
<dbReference type="Proteomes" id="UP000010296">
    <property type="component" value="Unassembled WGS sequence"/>
</dbReference>
<reference evidence="2 3" key="1">
    <citation type="submission" date="2010-12" db="EMBL/GenBank/DDBJ databases">
        <authorList>
            <person name="Muzny D."/>
            <person name="Qin X."/>
            <person name="Deng J."/>
            <person name="Jiang H."/>
            <person name="Liu Y."/>
            <person name="Qu J."/>
            <person name="Song X.-Z."/>
            <person name="Zhang L."/>
            <person name="Thornton R."/>
            <person name="Coyle M."/>
            <person name="Francisco L."/>
            <person name="Jackson L."/>
            <person name="Javaid M."/>
            <person name="Korchina V."/>
            <person name="Kovar C."/>
            <person name="Mata R."/>
            <person name="Mathew T."/>
            <person name="Ngo R."/>
            <person name="Nguyen L."/>
            <person name="Nguyen N."/>
            <person name="Okwuonu G."/>
            <person name="Ongeri F."/>
            <person name="Pham C."/>
            <person name="Simmons D."/>
            <person name="Wilczek-Boney K."/>
            <person name="Hale W."/>
            <person name="Jakkamsetti A."/>
            <person name="Pham P."/>
            <person name="Ruth R."/>
            <person name="San Lucas F."/>
            <person name="Warren J."/>
            <person name="Zhang J."/>
            <person name="Zhao Z."/>
            <person name="Zhou C."/>
            <person name="Zhu D."/>
            <person name="Lee S."/>
            <person name="Bess C."/>
            <person name="Blankenburg K."/>
            <person name="Forbes L."/>
            <person name="Fu Q."/>
            <person name="Gubbala S."/>
            <person name="Hirani K."/>
            <person name="Jayaseelan J.C."/>
            <person name="Lara F."/>
            <person name="Munidasa M."/>
            <person name="Palculict T."/>
            <person name="Patil S."/>
            <person name="Pu L.-L."/>
            <person name="Saada N."/>
            <person name="Tang L."/>
            <person name="Weissenberger G."/>
            <person name="Zhu Y."/>
            <person name="Hemphill L."/>
            <person name="Shang Y."/>
            <person name="Youmans B."/>
            <person name="Ayvaz T."/>
            <person name="Ross M."/>
            <person name="Santibanez J."/>
            <person name="Aqrawi P."/>
            <person name="Gross S."/>
            <person name="Joshi V."/>
            <person name="Fowler G."/>
            <person name="Nazareth L."/>
            <person name="Reid J."/>
            <person name="Worley K."/>
            <person name="Petrosino J."/>
            <person name="Highlander S."/>
            <person name="Gibbs R."/>
        </authorList>
    </citation>
    <scope>NUCLEOTIDE SEQUENCE [LARGE SCALE GENOMIC DNA]</scope>
    <source>
        <strain evidence="3">DSM 15952 / CCUG 50447 / LMG 22039 / TP 1.5</strain>
    </source>
</reference>
<dbReference type="HOGENOM" id="CLU_111950_0_0_9"/>
<keyword evidence="1" id="KW-0812">Transmembrane</keyword>
<dbReference type="RefSeq" id="WP_007208285.1">
    <property type="nucleotide sequence ID" value="NZ_JXKT01000016.1"/>
</dbReference>